<dbReference type="RefSeq" id="WP_112282620.1">
    <property type="nucleotide sequence ID" value="NZ_MASW01000004.1"/>
</dbReference>
<evidence type="ECO:0000313" key="2">
    <source>
        <dbReference type="Proteomes" id="UP000249915"/>
    </source>
</evidence>
<dbReference type="AlphaFoldDB" id="A0A2V4ATG5"/>
<evidence type="ECO:0000313" key="1">
    <source>
        <dbReference type="EMBL" id="PXY24637.1"/>
    </source>
</evidence>
<dbReference type="OrthoDB" id="8969541at2"/>
<organism evidence="1 2">
    <name type="scientific">Prauserella muralis</name>
    <dbReference type="NCBI Taxonomy" id="588067"/>
    <lineage>
        <taxon>Bacteria</taxon>
        <taxon>Bacillati</taxon>
        <taxon>Actinomycetota</taxon>
        <taxon>Actinomycetes</taxon>
        <taxon>Pseudonocardiales</taxon>
        <taxon>Pseudonocardiaceae</taxon>
        <taxon>Prauserella</taxon>
    </lineage>
</organism>
<accession>A0A2V4ATG5</accession>
<protein>
    <submittedName>
        <fullName evidence="1">Uncharacterized protein</fullName>
    </submittedName>
</protein>
<name>A0A2V4ATG5_9PSEU</name>
<dbReference type="Proteomes" id="UP000249915">
    <property type="component" value="Unassembled WGS sequence"/>
</dbReference>
<reference evidence="1 2" key="1">
    <citation type="submission" date="2016-07" db="EMBL/GenBank/DDBJ databases">
        <title>Draft genome sequence of Prauserella muralis DSM 45305, isolated from a mould-covered wall in an indoor environment.</title>
        <authorList>
            <person name="Ruckert C."/>
            <person name="Albersmeier A."/>
            <person name="Jiang C.-L."/>
            <person name="Jiang Y."/>
            <person name="Kalinowski J."/>
            <person name="Schneider O."/>
            <person name="Winkler A."/>
            <person name="Zotchev S.B."/>
        </authorList>
    </citation>
    <scope>NUCLEOTIDE SEQUENCE [LARGE SCALE GENOMIC DNA]</scope>
    <source>
        <strain evidence="1 2">DSM 45305</strain>
    </source>
</reference>
<proteinExistence type="predicted"/>
<keyword evidence="2" id="KW-1185">Reference proteome</keyword>
<sequence length="381" mass="40829">MSDIPPARRRVSWLAHGIGNLVVVLLLAIAGWYLLADPRWSPFDLYPLPFNAGVFWALLFVVWAGFNLEFRGFDRLRQPARGVAITAATAAFAIGVTAAFAAGLGRLDPDFAFSREGGLGYFTAALFVLFGFSTWVLAVVNWSHWPWTDLGLKQPLVGFCEIAFLMLPTIVLYLVLGLPAVSAAGSPILEVDPLIGWYYSIIVAIVVTGLTMQNWPWRLVRGRSRAAVTAVAGNVALGTALYFGLLAVCRLLLGSSAVAELGAAVHQFPAQLGVCWVAWMILWANGFGNKPTGFGPAVNLGVRVVVTFVLAVVTFVVYYRFVAGPVLHEPAVAGGLHGNALGFMDWFALVTLLYVVGFGSYGLPKPSGEPAAEPRPAPVPA</sequence>
<gene>
    <name evidence="1" type="ORF">BAY60_19175</name>
</gene>
<comment type="caution">
    <text evidence="1">The sequence shown here is derived from an EMBL/GenBank/DDBJ whole genome shotgun (WGS) entry which is preliminary data.</text>
</comment>
<dbReference type="EMBL" id="MASW01000004">
    <property type="protein sequence ID" value="PXY24637.1"/>
    <property type="molecule type" value="Genomic_DNA"/>
</dbReference>